<evidence type="ECO:0000313" key="3">
    <source>
        <dbReference type="Proteomes" id="UP001266305"/>
    </source>
</evidence>
<accession>A0ABQ9VTH0</accession>
<gene>
    <name evidence="2" type="ORF">P7K49_012187</name>
</gene>
<keyword evidence="3" id="KW-1185">Reference proteome</keyword>
<evidence type="ECO:0000313" key="2">
    <source>
        <dbReference type="EMBL" id="KAK2112440.1"/>
    </source>
</evidence>
<feature type="region of interest" description="Disordered" evidence="1">
    <location>
        <begin position="39"/>
        <end position="137"/>
    </location>
</feature>
<evidence type="ECO:0000256" key="1">
    <source>
        <dbReference type="SAM" id="MobiDB-lite"/>
    </source>
</evidence>
<dbReference type="Proteomes" id="UP001266305">
    <property type="component" value="Unassembled WGS sequence"/>
</dbReference>
<sequence>MTAKSEPQSTRVCMRDACACEHQLVCTSVSECVLLTAPGGAEDQKGQRGPRPTGLSGAPEGQRRRSPLAGSSSPPLLGHTRCDPGLRSGPAGVRVPEAEARQPQSPHPSVERRPKRMHREALTPSPQHRAHLPPPLRLPTCPSLRLTWPAPGRALPGCSFSARAPGVLGK</sequence>
<protein>
    <submittedName>
        <fullName evidence="2">Uncharacterized protein</fullName>
    </submittedName>
</protein>
<proteinExistence type="predicted"/>
<organism evidence="2 3">
    <name type="scientific">Saguinus oedipus</name>
    <name type="common">Cotton-top tamarin</name>
    <name type="synonym">Oedipomidas oedipus</name>
    <dbReference type="NCBI Taxonomy" id="9490"/>
    <lineage>
        <taxon>Eukaryota</taxon>
        <taxon>Metazoa</taxon>
        <taxon>Chordata</taxon>
        <taxon>Craniata</taxon>
        <taxon>Vertebrata</taxon>
        <taxon>Euteleostomi</taxon>
        <taxon>Mammalia</taxon>
        <taxon>Eutheria</taxon>
        <taxon>Euarchontoglires</taxon>
        <taxon>Primates</taxon>
        <taxon>Haplorrhini</taxon>
        <taxon>Platyrrhini</taxon>
        <taxon>Cebidae</taxon>
        <taxon>Callitrichinae</taxon>
        <taxon>Saguinus</taxon>
    </lineage>
</organism>
<reference evidence="2 3" key="1">
    <citation type="submission" date="2023-05" db="EMBL/GenBank/DDBJ databases">
        <title>B98-5 Cell Line De Novo Hybrid Assembly: An Optical Mapping Approach.</title>
        <authorList>
            <person name="Kananen K."/>
            <person name="Auerbach J.A."/>
            <person name="Kautto E."/>
            <person name="Blachly J.S."/>
        </authorList>
    </citation>
    <scope>NUCLEOTIDE SEQUENCE [LARGE SCALE GENOMIC DNA]</scope>
    <source>
        <strain evidence="2">B95-8</strain>
        <tissue evidence="2">Cell line</tissue>
    </source>
</reference>
<feature type="compositionally biased region" description="Low complexity" evidence="1">
    <location>
        <begin position="67"/>
        <end position="78"/>
    </location>
</feature>
<name>A0ABQ9VTH0_SAGOE</name>
<comment type="caution">
    <text evidence="2">The sequence shown here is derived from an EMBL/GenBank/DDBJ whole genome shotgun (WGS) entry which is preliminary data.</text>
</comment>
<dbReference type="EMBL" id="JASSZA010000005">
    <property type="protein sequence ID" value="KAK2112440.1"/>
    <property type="molecule type" value="Genomic_DNA"/>
</dbReference>